<keyword evidence="2" id="KW-0812">Transmembrane</keyword>
<dbReference type="EMBL" id="WNKU01000043">
    <property type="protein sequence ID" value="MTV50900.1"/>
    <property type="molecule type" value="Genomic_DNA"/>
</dbReference>
<feature type="compositionally biased region" description="Basic and acidic residues" evidence="1">
    <location>
        <begin position="200"/>
        <end position="211"/>
    </location>
</feature>
<dbReference type="InterPro" id="IPR048147">
    <property type="entry name" value="CBO0543-like"/>
</dbReference>
<accession>A0A6I3SPC2</accession>
<feature type="transmembrane region" description="Helical" evidence="2">
    <location>
        <begin position="58"/>
        <end position="76"/>
    </location>
</feature>
<gene>
    <name evidence="3" type="ORF">GJ688_18435</name>
</gene>
<dbReference type="Proteomes" id="UP000430670">
    <property type="component" value="Unassembled WGS sequence"/>
</dbReference>
<feature type="region of interest" description="Disordered" evidence="1">
    <location>
        <begin position="183"/>
        <end position="211"/>
    </location>
</feature>
<feature type="transmembrane region" description="Helical" evidence="2">
    <location>
        <begin position="152"/>
        <end position="170"/>
    </location>
</feature>
<proteinExistence type="predicted"/>
<name>A0A6I3SPC2_HELMO</name>
<keyword evidence="4" id="KW-1185">Reference proteome</keyword>
<dbReference type="NCBIfam" id="NF041644">
    <property type="entry name" value="CBO0543_fam"/>
    <property type="match status" value="1"/>
</dbReference>
<dbReference type="OrthoDB" id="1679483at2"/>
<feature type="transmembrane region" description="Helical" evidence="2">
    <location>
        <begin position="120"/>
        <end position="140"/>
    </location>
</feature>
<evidence type="ECO:0000313" key="3">
    <source>
        <dbReference type="EMBL" id="MTV50900.1"/>
    </source>
</evidence>
<dbReference type="RefSeq" id="WP_155477982.1">
    <property type="nucleotide sequence ID" value="NZ_WNKU01000043.1"/>
</dbReference>
<feature type="transmembrane region" description="Helical" evidence="2">
    <location>
        <begin position="27"/>
        <end position="46"/>
    </location>
</feature>
<keyword evidence="2" id="KW-0472">Membrane</keyword>
<protein>
    <submittedName>
        <fullName evidence="3">Uncharacterized protein</fullName>
    </submittedName>
</protein>
<sequence>MVTDAMLLDARILFNQLSLQHYLQSEVFSRGWWFIVGMLVVLYYTWWRLLDKSRFMEILLFGSFMAVSNAFMDNIGTSASRWMYFTRLVPLSPGPFPIDYSVVPILFMVAYQYTNSWRSYLVGISIAGGLLTAIIFPIMTSLNIKHHYNFHLYTYFFMVVGAGLIARYLILSIIKRQLNEEGVKKPEPMLSPRLAPSMRPLEKEKKPDRQL</sequence>
<organism evidence="3 4">
    <name type="scientific">Heliobacterium mobile</name>
    <name type="common">Heliobacillus mobilis</name>
    <dbReference type="NCBI Taxonomy" id="28064"/>
    <lineage>
        <taxon>Bacteria</taxon>
        <taxon>Bacillati</taxon>
        <taxon>Bacillota</taxon>
        <taxon>Clostridia</taxon>
        <taxon>Eubacteriales</taxon>
        <taxon>Heliobacteriaceae</taxon>
        <taxon>Heliobacterium</taxon>
    </lineage>
</organism>
<evidence type="ECO:0000256" key="2">
    <source>
        <dbReference type="SAM" id="Phobius"/>
    </source>
</evidence>
<evidence type="ECO:0000256" key="1">
    <source>
        <dbReference type="SAM" id="MobiDB-lite"/>
    </source>
</evidence>
<evidence type="ECO:0000313" key="4">
    <source>
        <dbReference type="Proteomes" id="UP000430670"/>
    </source>
</evidence>
<reference evidence="3 4" key="1">
    <citation type="submission" date="2019-11" db="EMBL/GenBank/DDBJ databases">
        <title>Whole-genome sequence of a the green, strictly anaerobic photosynthetic bacterium Heliobacillus mobilis DSM 6151.</title>
        <authorList>
            <person name="Kyndt J.A."/>
            <person name="Meyer T.E."/>
        </authorList>
    </citation>
    <scope>NUCLEOTIDE SEQUENCE [LARGE SCALE GENOMIC DNA]</scope>
    <source>
        <strain evidence="3 4">DSM 6151</strain>
    </source>
</reference>
<dbReference type="AlphaFoldDB" id="A0A6I3SPC2"/>
<keyword evidence="2" id="KW-1133">Transmembrane helix</keyword>
<comment type="caution">
    <text evidence="3">The sequence shown here is derived from an EMBL/GenBank/DDBJ whole genome shotgun (WGS) entry which is preliminary data.</text>
</comment>
<feature type="transmembrane region" description="Helical" evidence="2">
    <location>
        <begin position="96"/>
        <end position="113"/>
    </location>
</feature>